<organism evidence="1 2">
    <name type="scientific">Linnemannia elongata AG-77</name>
    <dbReference type="NCBI Taxonomy" id="1314771"/>
    <lineage>
        <taxon>Eukaryota</taxon>
        <taxon>Fungi</taxon>
        <taxon>Fungi incertae sedis</taxon>
        <taxon>Mucoromycota</taxon>
        <taxon>Mortierellomycotina</taxon>
        <taxon>Mortierellomycetes</taxon>
        <taxon>Mortierellales</taxon>
        <taxon>Mortierellaceae</taxon>
        <taxon>Linnemannia</taxon>
    </lineage>
</organism>
<dbReference type="AlphaFoldDB" id="A0A197JGI7"/>
<evidence type="ECO:0008006" key="3">
    <source>
        <dbReference type="Google" id="ProtNLM"/>
    </source>
</evidence>
<keyword evidence="2" id="KW-1185">Reference proteome</keyword>
<dbReference type="EMBL" id="KV442117">
    <property type="protein sequence ID" value="OAQ23514.1"/>
    <property type="molecule type" value="Genomic_DNA"/>
</dbReference>
<proteinExistence type="predicted"/>
<gene>
    <name evidence="1" type="ORF">K457DRAFT_83390</name>
</gene>
<reference evidence="1 2" key="1">
    <citation type="submission" date="2016-05" db="EMBL/GenBank/DDBJ databases">
        <title>Genome sequencing reveals origins of a unique bacterial endosymbiosis in the earliest lineages of terrestrial Fungi.</title>
        <authorList>
            <consortium name="DOE Joint Genome Institute"/>
            <person name="Uehling J."/>
            <person name="Gryganskyi A."/>
            <person name="Hameed K."/>
            <person name="Tschaplinski T."/>
            <person name="Misztal P."/>
            <person name="Wu S."/>
            <person name="Desiro A."/>
            <person name="Vande Pol N."/>
            <person name="Du Z.-Y."/>
            <person name="Zienkiewicz A."/>
            <person name="Zienkiewicz K."/>
            <person name="Morin E."/>
            <person name="Tisserant E."/>
            <person name="Splivallo R."/>
            <person name="Hainaut M."/>
            <person name="Henrissat B."/>
            <person name="Ohm R."/>
            <person name="Kuo A."/>
            <person name="Yan J."/>
            <person name="Lipzen A."/>
            <person name="Nolan M."/>
            <person name="Labutti K."/>
            <person name="Barry K."/>
            <person name="Goldstein A."/>
            <person name="Labbe J."/>
            <person name="Schadt C."/>
            <person name="Tuskan G."/>
            <person name="Grigoriev I."/>
            <person name="Martin F."/>
            <person name="Vilgalys R."/>
            <person name="Bonito G."/>
        </authorList>
    </citation>
    <scope>NUCLEOTIDE SEQUENCE [LARGE SCALE GENOMIC DNA]</scope>
    <source>
        <strain evidence="1 2">AG-77</strain>
    </source>
</reference>
<evidence type="ECO:0000313" key="1">
    <source>
        <dbReference type="EMBL" id="OAQ23514.1"/>
    </source>
</evidence>
<sequence>MLCYHQHISYASIDTNNYIESWHNTLKRHFLRDKQHRRMDAVIYALAILAVPYFQQKCIR</sequence>
<name>A0A197JGI7_9FUNG</name>
<accession>A0A197JGI7</accession>
<evidence type="ECO:0000313" key="2">
    <source>
        <dbReference type="Proteomes" id="UP000078512"/>
    </source>
</evidence>
<protein>
    <recommendedName>
        <fullName evidence="3">Transposase</fullName>
    </recommendedName>
</protein>
<dbReference type="Proteomes" id="UP000078512">
    <property type="component" value="Unassembled WGS sequence"/>
</dbReference>
<dbReference type="OrthoDB" id="2430203at2759"/>
<feature type="non-terminal residue" evidence="1">
    <location>
        <position position="60"/>
    </location>
</feature>